<feature type="transmembrane region" description="Helical" evidence="8">
    <location>
        <begin position="377"/>
        <end position="395"/>
    </location>
</feature>
<sequence>MPLSQTTFTYQNKHVYYWLIAILILAASLRLYRLDAHGIFFDEKATMMVSQGMVQNGGNQHDVFNPQKYVFTNQEFWQPQTFSEYLEAMRRSDIGNSPFYYAILHSWVSITGISDFTARLLSVLFSVLTVWLIFIFVNHFLQSSRLALTAAALAAIEPFFVAYSQQARNYSLTFFLTLSATYCFLRALEADNKRQPSLRWFLFYGLVAGLSILSHFLAATVCLAHGIYALVTVRSLRTWAALIGAGALAVSGLATWIIWGGGDWTLRSLNHQQAVYLECAFKRPYNNPYGIILPATFKNVFDKSLPIFTDLWIYSNGLIGTLEGRKNAIMAILIGLGLIFAFRFSQKNREKSILISAITAITMGSSAFFYSNHKIGFSIASVAILMFFLAFNQTTFKNKNLIWFLIITAIIPSAFLIFNAARSGHTYGLTQRYSGFSFPYVIILASIALWQLIQSKGIFKYLVINILLLQSALITRTLRSIYDDMSLKYNYRIDPRLPNPHFAAAQKAREIYEKGDTLLIGAPRNVYDNPMDGAFMDHSVTDAQYFNLYLPKDGIFVQRLDTINVDKISLKKASGQLIELTDLKGKRY</sequence>
<reference evidence="10 11" key="2">
    <citation type="journal article" date="2012" name="Stand. Genomic Sci.">
        <title>Complete genome sequence of the aquatic bacterium Runella slithyformis type strain (LSU 4(T)).</title>
        <authorList>
            <person name="Copeland A."/>
            <person name="Zhang X."/>
            <person name="Misra M."/>
            <person name="Lapidus A."/>
            <person name="Nolan M."/>
            <person name="Lucas S."/>
            <person name="Deshpande S."/>
            <person name="Cheng J.F."/>
            <person name="Tapia R."/>
            <person name="Goodwin L.A."/>
            <person name="Pitluck S."/>
            <person name="Liolios K."/>
            <person name="Pagani I."/>
            <person name="Ivanova N."/>
            <person name="Mikhailova N."/>
            <person name="Pati A."/>
            <person name="Chen A."/>
            <person name="Palaniappan K."/>
            <person name="Land M."/>
            <person name="Hauser L."/>
            <person name="Pan C."/>
            <person name="Jeffries C.D."/>
            <person name="Detter J.C."/>
            <person name="Brambilla E.M."/>
            <person name="Rohde M."/>
            <person name="Djao O.D."/>
            <person name="Goker M."/>
            <person name="Sikorski J."/>
            <person name="Tindall B.J."/>
            <person name="Woyke T."/>
            <person name="Bristow J."/>
            <person name="Eisen J.A."/>
            <person name="Markowitz V."/>
            <person name="Hugenholtz P."/>
            <person name="Kyrpides N.C."/>
            <person name="Klenk H.P."/>
            <person name="Mavromatis K."/>
        </authorList>
    </citation>
    <scope>NUCLEOTIDE SEQUENCE [LARGE SCALE GENOMIC DNA]</scope>
    <source>
        <strain evidence="11">ATCC 29530 / DSM 19594 / LMG 11500 / NCIMB 11436 / LSU 4</strain>
    </source>
</reference>
<protein>
    <submittedName>
        <fullName evidence="10">Glycosyl transferase family 39</fullName>
    </submittedName>
</protein>
<feature type="domain" description="Glycosyltransferase RgtA/B/C/D-like" evidence="9">
    <location>
        <begin position="97"/>
        <end position="259"/>
    </location>
</feature>
<keyword evidence="7 8" id="KW-0472">Membrane</keyword>
<evidence type="ECO:0000256" key="3">
    <source>
        <dbReference type="ARBA" id="ARBA00022676"/>
    </source>
</evidence>
<dbReference type="PANTHER" id="PTHR33908:SF11">
    <property type="entry name" value="MEMBRANE PROTEIN"/>
    <property type="match status" value="1"/>
</dbReference>
<feature type="transmembrane region" description="Helical" evidence="8">
    <location>
        <begin position="352"/>
        <end position="370"/>
    </location>
</feature>
<comment type="subcellular location">
    <subcellularLocation>
        <location evidence="1">Cell membrane</location>
        <topology evidence="1">Multi-pass membrane protein</topology>
    </subcellularLocation>
</comment>
<dbReference type="GO" id="GO:0016763">
    <property type="term" value="F:pentosyltransferase activity"/>
    <property type="evidence" value="ECO:0007669"/>
    <property type="project" value="TreeGrafter"/>
</dbReference>
<feature type="transmembrane region" description="Helical" evidence="8">
    <location>
        <begin position="328"/>
        <end position="346"/>
    </location>
</feature>
<feature type="transmembrane region" description="Helical" evidence="8">
    <location>
        <begin position="120"/>
        <end position="141"/>
    </location>
</feature>
<keyword evidence="4 10" id="KW-0808">Transferase</keyword>
<dbReference type="PANTHER" id="PTHR33908">
    <property type="entry name" value="MANNOSYLTRANSFERASE YKCB-RELATED"/>
    <property type="match status" value="1"/>
</dbReference>
<evidence type="ECO:0000259" key="9">
    <source>
        <dbReference type="Pfam" id="PF13231"/>
    </source>
</evidence>
<evidence type="ECO:0000256" key="7">
    <source>
        <dbReference type="ARBA" id="ARBA00023136"/>
    </source>
</evidence>
<organism evidence="10 11">
    <name type="scientific">Runella slithyformis (strain ATCC 29530 / DSM 19594 / LMG 11500 / NCIMB 11436 / LSU 4)</name>
    <dbReference type="NCBI Taxonomy" id="761193"/>
    <lineage>
        <taxon>Bacteria</taxon>
        <taxon>Pseudomonadati</taxon>
        <taxon>Bacteroidota</taxon>
        <taxon>Cytophagia</taxon>
        <taxon>Cytophagales</taxon>
        <taxon>Spirosomataceae</taxon>
        <taxon>Runella</taxon>
    </lineage>
</organism>
<feature type="transmembrane region" description="Helical" evidence="8">
    <location>
        <begin position="401"/>
        <end position="421"/>
    </location>
</feature>
<evidence type="ECO:0000313" key="10">
    <source>
        <dbReference type="EMBL" id="AEI50325.1"/>
    </source>
</evidence>
<feature type="transmembrane region" description="Helical" evidence="8">
    <location>
        <begin position="433"/>
        <end position="453"/>
    </location>
</feature>
<keyword evidence="11" id="KW-1185">Reference proteome</keyword>
<dbReference type="KEGG" id="rsi:Runsl_3972"/>
<dbReference type="Proteomes" id="UP000000493">
    <property type="component" value="Chromosome"/>
</dbReference>
<dbReference type="InterPro" id="IPR038731">
    <property type="entry name" value="RgtA/B/C-like"/>
</dbReference>
<dbReference type="Pfam" id="PF13231">
    <property type="entry name" value="PMT_2"/>
    <property type="match status" value="1"/>
</dbReference>
<keyword evidence="3" id="KW-0328">Glycosyltransferase</keyword>
<feature type="transmembrane region" description="Helical" evidence="8">
    <location>
        <begin position="200"/>
        <end position="227"/>
    </location>
</feature>
<feature type="transmembrane region" description="Helical" evidence="8">
    <location>
        <begin position="170"/>
        <end position="188"/>
    </location>
</feature>
<dbReference type="GO" id="GO:0005886">
    <property type="term" value="C:plasma membrane"/>
    <property type="evidence" value="ECO:0007669"/>
    <property type="project" value="UniProtKB-SubCell"/>
</dbReference>
<proteinExistence type="predicted"/>
<dbReference type="EMBL" id="CP002859">
    <property type="protein sequence ID" value="AEI50325.1"/>
    <property type="molecule type" value="Genomic_DNA"/>
</dbReference>
<keyword evidence="5 8" id="KW-0812">Transmembrane</keyword>
<dbReference type="InterPro" id="IPR050297">
    <property type="entry name" value="LipidA_mod_glycosyltrf_83"/>
</dbReference>
<dbReference type="GO" id="GO:0009103">
    <property type="term" value="P:lipopolysaccharide biosynthetic process"/>
    <property type="evidence" value="ECO:0007669"/>
    <property type="project" value="UniProtKB-ARBA"/>
</dbReference>
<evidence type="ECO:0000256" key="8">
    <source>
        <dbReference type="SAM" id="Phobius"/>
    </source>
</evidence>
<dbReference type="RefSeq" id="WP_013929627.1">
    <property type="nucleotide sequence ID" value="NC_015703.1"/>
</dbReference>
<evidence type="ECO:0000256" key="6">
    <source>
        <dbReference type="ARBA" id="ARBA00022989"/>
    </source>
</evidence>
<reference evidence="11" key="1">
    <citation type="submission" date="2011-06" db="EMBL/GenBank/DDBJ databases">
        <title>The complete genome of chromosome of Runella slithyformis DSM 19594.</title>
        <authorList>
            <consortium name="US DOE Joint Genome Institute (JGI-PGF)"/>
            <person name="Lucas S."/>
            <person name="Han J."/>
            <person name="Lapidus A."/>
            <person name="Bruce D."/>
            <person name="Goodwin L."/>
            <person name="Pitluck S."/>
            <person name="Peters L."/>
            <person name="Kyrpides N."/>
            <person name="Mavromatis K."/>
            <person name="Ivanova N."/>
            <person name="Ovchinnikova G."/>
            <person name="Zhang X."/>
            <person name="Misra M."/>
            <person name="Detter J.C."/>
            <person name="Tapia R."/>
            <person name="Han C."/>
            <person name="Land M."/>
            <person name="Hauser L."/>
            <person name="Markowitz V."/>
            <person name="Cheng J.-F."/>
            <person name="Hugenholtz P."/>
            <person name="Woyke T."/>
            <person name="Wu D."/>
            <person name="Tindall B."/>
            <person name="Faehrich R."/>
            <person name="Brambilla E."/>
            <person name="Klenk H.-P."/>
            <person name="Eisen J.A."/>
        </authorList>
    </citation>
    <scope>NUCLEOTIDE SEQUENCE [LARGE SCALE GENOMIC DNA]</scope>
    <source>
        <strain evidence="11">ATCC 29530 / DSM 19594 / LMG 11500 / NCIMB 11436 / LSU 4</strain>
    </source>
</reference>
<keyword evidence="2" id="KW-1003">Cell membrane</keyword>
<evidence type="ECO:0000313" key="11">
    <source>
        <dbReference type="Proteomes" id="UP000000493"/>
    </source>
</evidence>
<feature type="transmembrane region" description="Helical" evidence="8">
    <location>
        <begin position="146"/>
        <end position="164"/>
    </location>
</feature>
<feature type="transmembrane region" description="Helical" evidence="8">
    <location>
        <begin position="239"/>
        <end position="259"/>
    </location>
</feature>
<evidence type="ECO:0000256" key="5">
    <source>
        <dbReference type="ARBA" id="ARBA00022692"/>
    </source>
</evidence>
<evidence type="ECO:0000256" key="2">
    <source>
        <dbReference type="ARBA" id="ARBA00022475"/>
    </source>
</evidence>
<dbReference type="AlphaFoldDB" id="A0A7U3ZN81"/>
<name>A0A7U3ZN81_RUNSL</name>
<feature type="transmembrane region" description="Helical" evidence="8">
    <location>
        <begin position="15"/>
        <end position="32"/>
    </location>
</feature>
<accession>A0A7U3ZN81</accession>
<gene>
    <name evidence="10" type="ordered locus">Runsl_3972</name>
</gene>
<evidence type="ECO:0000256" key="1">
    <source>
        <dbReference type="ARBA" id="ARBA00004651"/>
    </source>
</evidence>
<evidence type="ECO:0000256" key="4">
    <source>
        <dbReference type="ARBA" id="ARBA00022679"/>
    </source>
</evidence>
<keyword evidence="6 8" id="KW-1133">Transmembrane helix</keyword>